<dbReference type="InterPro" id="IPR012727">
    <property type="entry name" value="Gly_oxidase_ThiO"/>
</dbReference>
<dbReference type="Gene3D" id="3.30.9.10">
    <property type="entry name" value="D-Amino Acid Oxidase, subunit A, domain 2"/>
    <property type="match status" value="1"/>
</dbReference>
<dbReference type="AlphaFoldDB" id="A0A1H6EJP7"/>
<evidence type="ECO:0000256" key="4">
    <source>
        <dbReference type="ARBA" id="ARBA00049872"/>
    </source>
</evidence>
<gene>
    <name evidence="7" type="ORF">SAMN02982929_06983</name>
    <name evidence="8" type="ORF">SAMN05216506_116113</name>
</gene>
<dbReference type="SUPFAM" id="SSF54373">
    <property type="entry name" value="FAD-linked reductases, C-terminal domain"/>
    <property type="match status" value="1"/>
</dbReference>
<dbReference type="Gene3D" id="3.50.50.60">
    <property type="entry name" value="FAD/NAD(P)-binding domain"/>
    <property type="match status" value="1"/>
</dbReference>
<sequence length="375" mass="39024">MSELRTAHVVVVGGGVIGLSVAWRAAAAGHRVQLVDPEPASGASFVAGGMLAPIAEAWPGEEELLELGSTSLERWPGFADELSRASGLPSGLRREGTLVVGVDSADRAELDELAGYLSRQGRSVTRLSGREVRRLEPSLGPAVRGGLEVPGDLAVDNRSALAALRAAATAAGVEFVAAPARAVRAGVVELEDSTVDCDVAVIAAGARSGELHPSLRGRIRPVKGEILRLRARATALPPPSRTVRGPVHGRPVYLVPRDDGGLVLGATQYEVGFDTEVTLGGVRDLIADAEQVMPGIAEYQLVEARAGLRPSTDDNLPVLGWLEPGVLAATAHHRGGFLLAPVTADAVLALLRGDEPDALIKATDPNRWGGQQCTS</sequence>
<accession>A0A1H6EJP7</accession>
<dbReference type="Proteomes" id="UP000236729">
    <property type="component" value="Unassembled WGS sequence"/>
</dbReference>
<evidence type="ECO:0000256" key="1">
    <source>
        <dbReference type="ARBA" id="ARBA00004948"/>
    </source>
</evidence>
<dbReference type="GO" id="GO:0043799">
    <property type="term" value="F:glycine oxidase activity"/>
    <property type="evidence" value="ECO:0007669"/>
    <property type="project" value="UniProtKB-EC"/>
</dbReference>
<evidence type="ECO:0000256" key="5">
    <source>
        <dbReference type="ARBA" id="ARBA00050018"/>
    </source>
</evidence>
<evidence type="ECO:0000256" key="2">
    <source>
        <dbReference type="ARBA" id="ARBA00022977"/>
    </source>
</evidence>
<proteinExistence type="predicted"/>
<comment type="pathway">
    <text evidence="1">Cofactor biosynthesis; thiamine diphosphate biosynthesis.</text>
</comment>
<dbReference type="SUPFAM" id="SSF51905">
    <property type="entry name" value="FAD/NAD(P)-binding domain"/>
    <property type="match status" value="1"/>
</dbReference>
<dbReference type="GO" id="GO:0005737">
    <property type="term" value="C:cytoplasm"/>
    <property type="evidence" value="ECO:0007669"/>
    <property type="project" value="TreeGrafter"/>
</dbReference>
<keyword evidence="3" id="KW-0560">Oxidoreductase</keyword>
<dbReference type="SMR" id="A0A1H6EJP7"/>
<dbReference type="UniPathway" id="UPA00060"/>
<evidence type="ECO:0000313" key="9">
    <source>
        <dbReference type="Proteomes" id="UP000199690"/>
    </source>
</evidence>
<feature type="domain" description="FAD dependent oxidoreductase" evidence="6">
    <location>
        <begin position="8"/>
        <end position="347"/>
    </location>
</feature>
<protein>
    <recommendedName>
        <fullName evidence="5">glycine oxidase</fullName>
        <ecNumber evidence="5">1.4.3.19</ecNumber>
    </recommendedName>
</protein>
<dbReference type="Proteomes" id="UP000199690">
    <property type="component" value="Unassembled WGS sequence"/>
</dbReference>
<name>A0A1H6EJP7_9PSEU</name>
<evidence type="ECO:0000256" key="3">
    <source>
        <dbReference type="ARBA" id="ARBA00023002"/>
    </source>
</evidence>
<organism evidence="7 10">
    <name type="scientific">Saccharopolyspora kobensis</name>
    <dbReference type="NCBI Taxonomy" id="146035"/>
    <lineage>
        <taxon>Bacteria</taxon>
        <taxon>Bacillati</taxon>
        <taxon>Actinomycetota</taxon>
        <taxon>Actinomycetes</taxon>
        <taxon>Pseudonocardiales</taxon>
        <taxon>Pseudonocardiaceae</taxon>
        <taxon>Saccharopolyspora</taxon>
    </lineage>
</organism>
<accession>A0A1I2ETB6</accession>
<reference evidence="9 10" key="1">
    <citation type="submission" date="2016-10" db="EMBL/GenBank/DDBJ databases">
        <authorList>
            <person name="Varghese N."/>
            <person name="Submissions S."/>
        </authorList>
    </citation>
    <scope>NUCLEOTIDE SEQUENCE [LARGE SCALE GENOMIC DNA]</scope>
    <source>
        <strain evidence="10">ATCC 20501</strain>
        <strain evidence="8 9">CGMCC 4.3529</strain>
    </source>
</reference>
<keyword evidence="2" id="KW-0784">Thiamine biosynthesis</keyword>
<dbReference type="PANTHER" id="PTHR13847:SF289">
    <property type="entry name" value="GLYCINE OXIDASE"/>
    <property type="match status" value="1"/>
</dbReference>
<comment type="catalytic activity">
    <reaction evidence="4">
        <text>glycine + O2 + H2O = glyoxylate + H2O2 + NH4(+)</text>
        <dbReference type="Rhea" id="RHEA:11532"/>
        <dbReference type="ChEBI" id="CHEBI:15377"/>
        <dbReference type="ChEBI" id="CHEBI:15379"/>
        <dbReference type="ChEBI" id="CHEBI:16240"/>
        <dbReference type="ChEBI" id="CHEBI:28938"/>
        <dbReference type="ChEBI" id="CHEBI:36655"/>
        <dbReference type="ChEBI" id="CHEBI:57305"/>
        <dbReference type="EC" id="1.4.3.19"/>
    </reaction>
</comment>
<dbReference type="PANTHER" id="PTHR13847">
    <property type="entry name" value="SARCOSINE DEHYDROGENASE-RELATED"/>
    <property type="match status" value="1"/>
</dbReference>
<dbReference type="Pfam" id="PF01266">
    <property type="entry name" value="DAO"/>
    <property type="match status" value="1"/>
</dbReference>
<dbReference type="EMBL" id="FOME01000016">
    <property type="protein sequence ID" value="SFE95470.1"/>
    <property type="molecule type" value="Genomic_DNA"/>
</dbReference>
<evidence type="ECO:0000313" key="8">
    <source>
        <dbReference type="EMBL" id="SFE95470.1"/>
    </source>
</evidence>
<dbReference type="InterPro" id="IPR036188">
    <property type="entry name" value="FAD/NAD-bd_sf"/>
</dbReference>
<dbReference type="EMBL" id="FNVB01000017">
    <property type="protein sequence ID" value="SEG98110.1"/>
    <property type="molecule type" value="Genomic_DNA"/>
</dbReference>
<dbReference type="GO" id="GO:0009229">
    <property type="term" value="P:thiamine diphosphate biosynthetic process"/>
    <property type="evidence" value="ECO:0007669"/>
    <property type="project" value="UniProtKB-UniPathway"/>
</dbReference>
<evidence type="ECO:0000313" key="7">
    <source>
        <dbReference type="EMBL" id="SEG98110.1"/>
    </source>
</evidence>
<evidence type="ECO:0000313" key="10">
    <source>
        <dbReference type="Proteomes" id="UP000236729"/>
    </source>
</evidence>
<evidence type="ECO:0000259" key="6">
    <source>
        <dbReference type="Pfam" id="PF01266"/>
    </source>
</evidence>
<dbReference type="EC" id="1.4.3.19" evidence="5"/>
<dbReference type="GO" id="GO:0050660">
    <property type="term" value="F:flavin adenine dinucleotide binding"/>
    <property type="evidence" value="ECO:0007669"/>
    <property type="project" value="InterPro"/>
</dbReference>
<reference evidence="7" key="2">
    <citation type="submission" date="2016-10" db="EMBL/GenBank/DDBJ databases">
        <authorList>
            <person name="de Groot N.N."/>
        </authorList>
    </citation>
    <scope>NUCLEOTIDE SEQUENCE [LARGE SCALE GENOMIC DNA]</scope>
    <source>
        <strain evidence="7">ATCC 20501</strain>
    </source>
</reference>
<dbReference type="NCBIfam" id="TIGR02352">
    <property type="entry name" value="thiamin_ThiO"/>
    <property type="match status" value="1"/>
</dbReference>
<dbReference type="InterPro" id="IPR006076">
    <property type="entry name" value="FAD-dep_OxRdtase"/>
</dbReference>
<dbReference type="GO" id="GO:0009228">
    <property type="term" value="P:thiamine biosynthetic process"/>
    <property type="evidence" value="ECO:0007669"/>
    <property type="project" value="UniProtKB-KW"/>
</dbReference>
<keyword evidence="9" id="KW-1185">Reference proteome</keyword>